<dbReference type="Proteomes" id="UP000268696">
    <property type="component" value="Chromosome"/>
</dbReference>
<reference evidence="2 3" key="1">
    <citation type="submission" date="2018-03" db="EMBL/GenBank/DDBJ databases">
        <title>Diversity of phytobeneficial traits revealed by whole-genome analysis of worldwide-isolated phenazine-producing Pseudomonas spp.</title>
        <authorList>
            <person name="Biessy A."/>
            <person name="Novinscak A."/>
            <person name="Blom J."/>
            <person name="Leger G."/>
            <person name="Thomashow L.S."/>
            <person name="Cazorla F.M."/>
            <person name="Josic D."/>
            <person name="Filion M."/>
        </authorList>
    </citation>
    <scope>NUCLEOTIDE SEQUENCE [LARGE SCALE GENOMIC DNA]</scope>
    <source>
        <strain evidence="2 3">30B</strain>
    </source>
</reference>
<accession>A0A3G7UFE9</accession>
<proteinExistence type="predicted"/>
<evidence type="ECO:0000313" key="3">
    <source>
        <dbReference type="Proteomes" id="UP000268696"/>
    </source>
</evidence>
<dbReference type="RefSeq" id="WP_124379708.1">
    <property type="nucleotide sequence ID" value="NZ_CP027754.1"/>
</dbReference>
<gene>
    <name evidence="2" type="ORF">C4K03_5796</name>
</gene>
<dbReference type="AlphaFoldDB" id="A0A3G7UFE9"/>
<evidence type="ECO:0000313" key="2">
    <source>
        <dbReference type="EMBL" id="AZE57903.1"/>
    </source>
</evidence>
<feature type="signal peptide" evidence="1">
    <location>
        <begin position="1"/>
        <end position="21"/>
    </location>
</feature>
<dbReference type="EMBL" id="CP027754">
    <property type="protein sequence ID" value="AZE57903.1"/>
    <property type="molecule type" value="Genomic_DNA"/>
</dbReference>
<keyword evidence="1" id="KW-0732">Signal</keyword>
<feature type="chain" id="PRO_5017924252" evidence="1">
    <location>
        <begin position="22"/>
        <end position="121"/>
    </location>
</feature>
<protein>
    <submittedName>
        <fullName evidence="2">Uncharacterized protein</fullName>
    </submittedName>
</protein>
<evidence type="ECO:0000256" key="1">
    <source>
        <dbReference type="SAM" id="SignalP"/>
    </source>
</evidence>
<organism evidence="2 3">
    <name type="scientific">Pseudomonas synxantha</name>
    <dbReference type="NCBI Taxonomy" id="47883"/>
    <lineage>
        <taxon>Bacteria</taxon>
        <taxon>Pseudomonadati</taxon>
        <taxon>Pseudomonadota</taxon>
        <taxon>Gammaproteobacteria</taxon>
        <taxon>Pseudomonadales</taxon>
        <taxon>Pseudomonadaceae</taxon>
        <taxon>Pseudomonas</taxon>
    </lineage>
</organism>
<name>A0A3G7UFE9_9PSED</name>
<sequence>MDKTLVIGLMAACLLAGNAYAADIDKCPKVNDIKSKPTKQEYFVGTEKRFEDGFKYTSSTTEGSWTGETAGTTDDYLADKYKLEPESYELVNGVPRCNYKGKTIVENGETAVPNLRLNLQQ</sequence>